<dbReference type="PANTHER" id="PTHR12304">
    <property type="entry name" value="INOSINE-URIDINE PREFERRING NUCLEOSIDE HYDROLASE"/>
    <property type="match status" value="1"/>
</dbReference>
<gene>
    <name evidence="4" type="ORF">GC102_01505</name>
</gene>
<proteinExistence type="predicted"/>
<reference evidence="4 5" key="1">
    <citation type="submission" date="2019-10" db="EMBL/GenBank/DDBJ databases">
        <title>Description of Paenibacillus choica sp. nov.</title>
        <authorList>
            <person name="Carlier A."/>
            <person name="Qi S."/>
        </authorList>
    </citation>
    <scope>NUCLEOTIDE SEQUENCE [LARGE SCALE GENOMIC DNA]</scope>
    <source>
        <strain evidence="4 5">LMG 31460</strain>
    </source>
</reference>
<dbReference type="PANTHER" id="PTHR12304:SF4">
    <property type="entry name" value="URIDINE NUCLEOSIDASE"/>
    <property type="match status" value="1"/>
</dbReference>
<dbReference type="InterPro" id="IPR036452">
    <property type="entry name" value="Ribo_hydro-like"/>
</dbReference>
<sequence length="361" mass="39799">MKKLPVKCVYHFWDSFRLFSSHSLCKTSPLFIACCINRVHKHIRSSVSKGDAMTTNVLFFSDMGVDDAVALMYASFTKTINIVGIVCSYGNVPVEDAVRNAHFLLDSLGLNDVPVIKGAERPMKGESPTYTTKVHGTHGLGSIVPPFASEGQNFGIVKSILERYGGELIIVDTGRLTSLAMAIMLYGELLKKVKGYYIMGGAFLVPGNVTPVAEANFAGDPVAADLVMRRGGPIALFPLNVTHKAIVTQNMSDSINRVGKVPLFKPIFDVYYDFYKTSMPQLQGAPTHDLLPMMALVNRHMFQWMNRPVHVVAQEGIAMGQSIADFRPNATAQPNAIRLALDLDYSQFYWSFMTTMTDKKG</sequence>
<dbReference type="SUPFAM" id="SSF53590">
    <property type="entry name" value="Nucleoside hydrolase"/>
    <property type="match status" value="1"/>
</dbReference>
<dbReference type="Pfam" id="PF01156">
    <property type="entry name" value="IU_nuc_hydro"/>
    <property type="match status" value="1"/>
</dbReference>
<keyword evidence="2" id="KW-0326">Glycosidase</keyword>
<comment type="caution">
    <text evidence="4">The sequence shown here is derived from an EMBL/GenBank/DDBJ whole genome shotgun (WGS) entry which is preliminary data.</text>
</comment>
<evidence type="ECO:0000256" key="2">
    <source>
        <dbReference type="ARBA" id="ARBA00023295"/>
    </source>
</evidence>
<dbReference type="Gene3D" id="3.90.245.10">
    <property type="entry name" value="Ribonucleoside hydrolase-like"/>
    <property type="match status" value="1"/>
</dbReference>
<keyword evidence="5" id="KW-1185">Reference proteome</keyword>
<dbReference type="CDD" id="cd00455">
    <property type="entry name" value="nuc_hydro"/>
    <property type="match status" value="1"/>
</dbReference>
<evidence type="ECO:0000256" key="1">
    <source>
        <dbReference type="ARBA" id="ARBA00022801"/>
    </source>
</evidence>
<evidence type="ECO:0000313" key="4">
    <source>
        <dbReference type="EMBL" id="NOU84455.1"/>
    </source>
</evidence>
<keyword evidence="1 4" id="KW-0378">Hydrolase</keyword>
<dbReference type="InterPro" id="IPR001910">
    <property type="entry name" value="Inosine/uridine_hydrolase_dom"/>
</dbReference>
<organism evidence="4 5">
    <name type="scientific">Paenibacillus germinis</name>
    <dbReference type="NCBI Taxonomy" id="2654979"/>
    <lineage>
        <taxon>Bacteria</taxon>
        <taxon>Bacillati</taxon>
        <taxon>Bacillota</taxon>
        <taxon>Bacilli</taxon>
        <taxon>Bacillales</taxon>
        <taxon>Paenibacillaceae</taxon>
        <taxon>Paenibacillus</taxon>
    </lineage>
</organism>
<protein>
    <submittedName>
        <fullName evidence="4">Nucleoside hydrolase</fullName>
    </submittedName>
</protein>
<dbReference type="GO" id="GO:0016787">
    <property type="term" value="F:hydrolase activity"/>
    <property type="evidence" value="ECO:0007669"/>
    <property type="project" value="UniProtKB-KW"/>
</dbReference>
<dbReference type="InterPro" id="IPR023186">
    <property type="entry name" value="IUNH"/>
</dbReference>
<name>A0ABX1YXJ3_9BACL</name>
<accession>A0ABX1YXJ3</accession>
<evidence type="ECO:0000313" key="5">
    <source>
        <dbReference type="Proteomes" id="UP000658690"/>
    </source>
</evidence>
<dbReference type="Proteomes" id="UP000658690">
    <property type="component" value="Unassembled WGS sequence"/>
</dbReference>
<dbReference type="EMBL" id="WHOC01000011">
    <property type="protein sequence ID" value="NOU84455.1"/>
    <property type="molecule type" value="Genomic_DNA"/>
</dbReference>
<evidence type="ECO:0000259" key="3">
    <source>
        <dbReference type="Pfam" id="PF01156"/>
    </source>
</evidence>
<feature type="domain" description="Inosine/uridine-preferring nucleoside hydrolase" evidence="3">
    <location>
        <begin position="57"/>
        <end position="349"/>
    </location>
</feature>